<evidence type="ECO:0000313" key="1">
    <source>
        <dbReference type="EMBL" id="JAH32077.1"/>
    </source>
</evidence>
<reference evidence="1" key="1">
    <citation type="submission" date="2014-11" db="EMBL/GenBank/DDBJ databases">
        <authorList>
            <person name="Amaro Gonzalez C."/>
        </authorList>
    </citation>
    <scope>NUCLEOTIDE SEQUENCE</scope>
</reference>
<name>A0A0E9RTA4_ANGAN</name>
<sequence length="10" mass="1189">MTPKRLTELT</sequence>
<proteinExistence type="predicted"/>
<dbReference type="EMBL" id="GBXM01076500">
    <property type="protein sequence ID" value="JAH32077.1"/>
    <property type="molecule type" value="Transcribed_RNA"/>
</dbReference>
<accession>A0A0E9RTA4</accession>
<protein>
    <submittedName>
        <fullName evidence="1">Uncharacterized protein</fullName>
    </submittedName>
</protein>
<reference evidence="1" key="2">
    <citation type="journal article" date="2015" name="Fish Shellfish Immunol.">
        <title>Early steps in the European eel (Anguilla anguilla)-Vibrio vulnificus interaction in the gills: Role of the RtxA13 toxin.</title>
        <authorList>
            <person name="Callol A."/>
            <person name="Pajuelo D."/>
            <person name="Ebbesson L."/>
            <person name="Teles M."/>
            <person name="MacKenzie S."/>
            <person name="Amaro C."/>
        </authorList>
    </citation>
    <scope>NUCLEOTIDE SEQUENCE</scope>
</reference>
<organism evidence="1">
    <name type="scientific">Anguilla anguilla</name>
    <name type="common">European freshwater eel</name>
    <name type="synonym">Muraena anguilla</name>
    <dbReference type="NCBI Taxonomy" id="7936"/>
    <lineage>
        <taxon>Eukaryota</taxon>
        <taxon>Metazoa</taxon>
        <taxon>Chordata</taxon>
        <taxon>Craniata</taxon>
        <taxon>Vertebrata</taxon>
        <taxon>Euteleostomi</taxon>
        <taxon>Actinopterygii</taxon>
        <taxon>Neopterygii</taxon>
        <taxon>Teleostei</taxon>
        <taxon>Anguilliformes</taxon>
        <taxon>Anguillidae</taxon>
        <taxon>Anguilla</taxon>
    </lineage>
</organism>